<evidence type="ECO:0000256" key="1">
    <source>
        <dbReference type="SAM" id="MobiDB-lite"/>
    </source>
</evidence>
<keyword evidence="3" id="KW-1185">Reference proteome</keyword>
<feature type="compositionally biased region" description="Polar residues" evidence="1">
    <location>
        <begin position="26"/>
        <end position="37"/>
    </location>
</feature>
<dbReference type="Proteomes" id="UP001605036">
    <property type="component" value="Unassembled WGS sequence"/>
</dbReference>
<accession>A0ABD1YL70</accession>
<dbReference type="EMBL" id="JBHFFA010000004">
    <property type="protein sequence ID" value="KAL2631519.1"/>
    <property type="molecule type" value="Genomic_DNA"/>
</dbReference>
<name>A0ABD1YL70_9MARC</name>
<comment type="caution">
    <text evidence="2">The sequence shown here is derived from an EMBL/GenBank/DDBJ whole genome shotgun (WGS) entry which is preliminary data.</text>
</comment>
<evidence type="ECO:0000313" key="2">
    <source>
        <dbReference type="EMBL" id="KAL2631519.1"/>
    </source>
</evidence>
<protein>
    <submittedName>
        <fullName evidence="2">Uncharacterized protein</fullName>
    </submittedName>
</protein>
<feature type="region of interest" description="Disordered" evidence="1">
    <location>
        <begin position="23"/>
        <end position="47"/>
    </location>
</feature>
<gene>
    <name evidence="2" type="ORF">R1flu_016205</name>
</gene>
<dbReference type="AlphaFoldDB" id="A0ABD1YL70"/>
<sequence>MDGIGQFGRNLWVIPSAERPGLPISASMSQRRSSYGPQSELIVPSHSSSGSPILQGLVLGNQLRASAHNTALTLRLRPISESNALVGHYKDALRRFRTKD</sequence>
<reference evidence="2 3" key="1">
    <citation type="submission" date="2024-09" db="EMBL/GenBank/DDBJ databases">
        <title>Chromosome-scale assembly of Riccia fluitans.</title>
        <authorList>
            <person name="Paukszto L."/>
            <person name="Sawicki J."/>
            <person name="Karawczyk K."/>
            <person name="Piernik-Szablinska J."/>
            <person name="Szczecinska M."/>
            <person name="Mazdziarz M."/>
        </authorList>
    </citation>
    <scope>NUCLEOTIDE SEQUENCE [LARGE SCALE GENOMIC DNA]</scope>
    <source>
        <strain evidence="2">Rf_01</strain>
        <tissue evidence="2">Aerial parts of the thallus</tissue>
    </source>
</reference>
<evidence type="ECO:0000313" key="3">
    <source>
        <dbReference type="Proteomes" id="UP001605036"/>
    </source>
</evidence>
<organism evidence="2 3">
    <name type="scientific">Riccia fluitans</name>
    <dbReference type="NCBI Taxonomy" id="41844"/>
    <lineage>
        <taxon>Eukaryota</taxon>
        <taxon>Viridiplantae</taxon>
        <taxon>Streptophyta</taxon>
        <taxon>Embryophyta</taxon>
        <taxon>Marchantiophyta</taxon>
        <taxon>Marchantiopsida</taxon>
        <taxon>Marchantiidae</taxon>
        <taxon>Marchantiales</taxon>
        <taxon>Ricciaceae</taxon>
        <taxon>Riccia</taxon>
    </lineage>
</organism>
<proteinExistence type="predicted"/>